<keyword evidence="10" id="KW-1185">Reference proteome</keyword>
<sequence length="457" mass="51676">MPAKLTFDSLKKAVQAGDIDTVVVCFPDMIGRLVGKRFQAEHFVESAYEETHGCDYLLANDIEMEPVPGYAAANWSKGYGDFVFRPDMATLMPVPWLEKTAMVLCDLVDHHHHEPIPHSPRAILKKQLERLTGLGAQAFFASELEFYLFDDSFRLAYDKGYRDLQTSGYYIEDYNVLQTMREEPVMQAIRTNLQAAGIPIENSKGEWGPGQEELNVRYADALTMADRHVVMKNAIKEIADRQGKAVTFMAKWNYDLAGSSCHVHSSLWDKAGKKSLFHDPKAEHGMSKMMRHYIAGQLKHAREITWFLAPFVNSYKRFQQVGTFAPTKAVWSHDNRTAGFRLCGADTKAVRIECRVGGADLNPYLAFAALLAAGLAGIEQELELEPAFEGDAYHGKKLRDIPGTLREATELMDKSKMLRAAFGDQVVDHYVHTARWEQAEFDRRVTDLELKRGFERA</sequence>
<name>A0AAW9RU22_9HYPH</name>
<dbReference type="EMBL" id="JAZHOF010000005">
    <property type="protein sequence ID" value="MEJ8572458.1"/>
    <property type="molecule type" value="Genomic_DNA"/>
</dbReference>
<protein>
    <submittedName>
        <fullName evidence="9">Glutamine synthetase family protein</fullName>
        <ecNumber evidence="9">6.3.1.-</ecNumber>
    </submittedName>
</protein>
<evidence type="ECO:0000256" key="7">
    <source>
        <dbReference type="RuleBase" id="RU000384"/>
    </source>
</evidence>
<dbReference type="Gene3D" id="3.30.590.10">
    <property type="entry name" value="Glutamine synthetase/guanido kinase, catalytic domain"/>
    <property type="match status" value="1"/>
</dbReference>
<reference evidence="9 10" key="1">
    <citation type="submission" date="2024-02" db="EMBL/GenBank/DDBJ databases">
        <title>Genome analysis and characterization of Microbaculum marinisediminis sp. nov., isolated from marine sediment.</title>
        <authorList>
            <person name="Du Z.-J."/>
            <person name="Ye Y.-Q."/>
            <person name="Zhang Z.-R."/>
            <person name="Yuan S.-M."/>
            <person name="Zhang X.-Y."/>
        </authorList>
    </citation>
    <scope>NUCLEOTIDE SEQUENCE [LARGE SCALE GENOMIC DNA]</scope>
    <source>
        <strain evidence="9 10">SDUM1044001</strain>
    </source>
</reference>
<evidence type="ECO:0000313" key="10">
    <source>
        <dbReference type="Proteomes" id="UP001378188"/>
    </source>
</evidence>
<dbReference type="SUPFAM" id="SSF54368">
    <property type="entry name" value="Glutamine synthetase, N-terminal domain"/>
    <property type="match status" value="1"/>
</dbReference>
<dbReference type="AlphaFoldDB" id="A0AAW9RU22"/>
<evidence type="ECO:0000256" key="4">
    <source>
        <dbReference type="ARBA" id="ARBA00022741"/>
    </source>
</evidence>
<dbReference type="SUPFAM" id="SSF55931">
    <property type="entry name" value="Glutamine synthetase/guanido kinase"/>
    <property type="match status" value="1"/>
</dbReference>
<dbReference type="GO" id="GO:0004356">
    <property type="term" value="F:glutamine synthetase activity"/>
    <property type="evidence" value="ECO:0007669"/>
    <property type="project" value="InterPro"/>
</dbReference>
<evidence type="ECO:0000256" key="3">
    <source>
        <dbReference type="ARBA" id="ARBA00022598"/>
    </source>
</evidence>
<dbReference type="GO" id="GO:0042402">
    <property type="term" value="P:biogenic amine catabolic process"/>
    <property type="evidence" value="ECO:0007669"/>
    <property type="project" value="UniProtKB-ARBA"/>
</dbReference>
<gene>
    <name evidence="9" type="ORF">V3328_13290</name>
</gene>
<dbReference type="GO" id="GO:0006542">
    <property type="term" value="P:glutamine biosynthetic process"/>
    <property type="evidence" value="ECO:0007669"/>
    <property type="project" value="InterPro"/>
</dbReference>
<dbReference type="Pfam" id="PF00120">
    <property type="entry name" value="Gln-synt_C"/>
    <property type="match status" value="1"/>
</dbReference>
<dbReference type="PANTHER" id="PTHR43785">
    <property type="entry name" value="GAMMA-GLUTAMYLPUTRESCINE SYNTHETASE"/>
    <property type="match status" value="1"/>
</dbReference>
<evidence type="ECO:0000313" key="9">
    <source>
        <dbReference type="EMBL" id="MEJ8572458.1"/>
    </source>
</evidence>
<accession>A0AAW9RU22</accession>
<dbReference type="InterPro" id="IPR014746">
    <property type="entry name" value="Gln_synth/guanido_kin_cat_dom"/>
</dbReference>
<dbReference type="SMART" id="SM01230">
    <property type="entry name" value="Gln-synt_C"/>
    <property type="match status" value="1"/>
</dbReference>
<dbReference type="InterPro" id="IPR008146">
    <property type="entry name" value="Gln_synth_cat_dom"/>
</dbReference>
<dbReference type="GO" id="GO:0005524">
    <property type="term" value="F:ATP binding"/>
    <property type="evidence" value="ECO:0007669"/>
    <property type="project" value="UniProtKB-KW"/>
</dbReference>
<evidence type="ECO:0000259" key="8">
    <source>
        <dbReference type="PROSITE" id="PS51987"/>
    </source>
</evidence>
<dbReference type="RefSeq" id="WP_340330159.1">
    <property type="nucleotide sequence ID" value="NZ_JAZHOF010000005.1"/>
</dbReference>
<evidence type="ECO:0000256" key="1">
    <source>
        <dbReference type="ARBA" id="ARBA00001946"/>
    </source>
</evidence>
<dbReference type="Gene3D" id="3.10.20.70">
    <property type="entry name" value="Glutamine synthetase, N-terminal domain"/>
    <property type="match status" value="1"/>
</dbReference>
<comment type="similarity">
    <text evidence="2 6 7">Belongs to the glutamine synthetase family.</text>
</comment>
<comment type="cofactor">
    <cofactor evidence="1">
        <name>Mg(2+)</name>
        <dbReference type="ChEBI" id="CHEBI:18420"/>
    </cofactor>
</comment>
<evidence type="ECO:0000256" key="6">
    <source>
        <dbReference type="PROSITE-ProRule" id="PRU01331"/>
    </source>
</evidence>
<organism evidence="9 10">
    <name type="scientific">Microbaculum marinum</name>
    <dbReference type="NCBI Taxonomy" id="1764581"/>
    <lineage>
        <taxon>Bacteria</taxon>
        <taxon>Pseudomonadati</taxon>
        <taxon>Pseudomonadota</taxon>
        <taxon>Alphaproteobacteria</taxon>
        <taxon>Hyphomicrobiales</taxon>
        <taxon>Tepidamorphaceae</taxon>
        <taxon>Microbaculum</taxon>
    </lineage>
</organism>
<keyword evidence="5" id="KW-0067">ATP-binding</keyword>
<dbReference type="GO" id="GO:0006576">
    <property type="term" value="P:biogenic amine metabolic process"/>
    <property type="evidence" value="ECO:0007669"/>
    <property type="project" value="UniProtKB-ARBA"/>
</dbReference>
<evidence type="ECO:0000256" key="5">
    <source>
        <dbReference type="ARBA" id="ARBA00022840"/>
    </source>
</evidence>
<keyword evidence="3 9" id="KW-0436">Ligase</keyword>
<proteinExistence type="inferred from homology"/>
<dbReference type="PROSITE" id="PS51987">
    <property type="entry name" value="GS_CATALYTIC"/>
    <property type="match status" value="1"/>
</dbReference>
<comment type="caution">
    <text evidence="9">The sequence shown here is derived from an EMBL/GenBank/DDBJ whole genome shotgun (WGS) entry which is preliminary data.</text>
</comment>
<dbReference type="EC" id="6.3.1.-" evidence="9"/>
<keyword evidence="4" id="KW-0547">Nucleotide-binding</keyword>
<dbReference type="InterPro" id="IPR036651">
    <property type="entry name" value="Gln_synt_N_sf"/>
</dbReference>
<feature type="domain" description="GS catalytic" evidence="8">
    <location>
        <begin position="120"/>
        <end position="457"/>
    </location>
</feature>
<dbReference type="FunFam" id="3.30.590.10:FF:000005">
    <property type="entry name" value="Probable glutamine synthetase"/>
    <property type="match status" value="1"/>
</dbReference>
<dbReference type="PANTHER" id="PTHR43785:SF12">
    <property type="entry name" value="TYPE-1 GLUTAMINE SYNTHETASE 2"/>
    <property type="match status" value="1"/>
</dbReference>
<dbReference type="Proteomes" id="UP001378188">
    <property type="component" value="Unassembled WGS sequence"/>
</dbReference>
<evidence type="ECO:0000256" key="2">
    <source>
        <dbReference type="ARBA" id="ARBA00009897"/>
    </source>
</evidence>